<feature type="compositionally biased region" description="Low complexity" evidence="7">
    <location>
        <begin position="551"/>
        <end position="569"/>
    </location>
</feature>
<feature type="compositionally biased region" description="Low complexity" evidence="7">
    <location>
        <begin position="576"/>
        <end position="617"/>
    </location>
</feature>
<dbReference type="GO" id="GO:0005737">
    <property type="term" value="C:cytoplasm"/>
    <property type="evidence" value="ECO:0007669"/>
    <property type="project" value="TreeGrafter"/>
</dbReference>
<keyword evidence="3" id="KW-0479">Metal-binding</keyword>
<dbReference type="GO" id="GO:0061630">
    <property type="term" value="F:ubiquitin protein ligase activity"/>
    <property type="evidence" value="ECO:0007669"/>
    <property type="project" value="TreeGrafter"/>
</dbReference>
<dbReference type="InterPro" id="IPR013083">
    <property type="entry name" value="Znf_RING/FYVE/PHD"/>
</dbReference>
<dbReference type="FunFam" id="1.10.1170.10:FF:000002">
    <property type="entry name" value="Baculoviral IAP repeat containing 7"/>
    <property type="match status" value="1"/>
</dbReference>
<evidence type="ECO:0000256" key="4">
    <source>
        <dbReference type="ARBA" id="ARBA00022771"/>
    </source>
</evidence>
<dbReference type="InterPro" id="IPR050784">
    <property type="entry name" value="IAP"/>
</dbReference>
<dbReference type="SUPFAM" id="SSF57924">
    <property type="entry name" value="Inhibitor of apoptosis (IAP) repeat"/>
    <property type="match status" value="3"/>
</dbReference>
<sequence>MDMESYFERKINGLPFSENEENKYEFHRLLSFKDWPPENPVFAIRLARAGFYHIGQGNKVKCFVCGIEKSDWHDNDNPQEIHQTLNPECLFLSENQLHNVPFQNQNDLTSTPFLERLGSILDSREGSEDNVQNTAYGTINEHSEYSSLSSARPLISSQSAYCLSTNREQTVSRSHSSGNLHQSLTPQRTCENTCPSVVDAAAAHSEPVLHTIERRNPSDSTTASCSGEIPPPTCAGLGPLRFERNRLKTFKDWPSTCPISAGELAKQGFQYTGIGDRVQCIFCKGVLRNWVEGDRPHIEHRKHFPCCPLVLGLRIGNIPLPLSQNHVPATTAQQTDLCSNIADALNRNGLNSEHLGIITDRPKHPLYAIESQRLRSFHGWPPYRHQTPQQLAEAGFWYAGMNDNVKCFFCDGGLRNWEPTDQPWEEHARWFPCCPFVLQVKGQGYVAMVVQKHGSQDDARSGSADNPSERGCGRYPVEEREVLARMDSPYVRKLEGMVSQDIIMRTIRKHLAETGDDFPSSTALLEAAFALAAQQSSQSTQCLHSNLPASQQHQQQQYYDQQQQLQQHQQQHHNQHLQQQQHQYQQQQQQLQQPQQQQQNQLQSHQHLQQQQQQQQQELVNPRVNPSLDLAQISQGRSQSLPPQSTQATVDMEVSTAAQNTGQGLVKQHVASVFSIGSTEVSADDLLKENLELKEQRLCKICMACETNVVFLPCGHFVSCAGCAPALQLCPICRATIKGTVRTYVA</sequence>
<dbReference type="SMART" id="SM00184">
    <property type="entry name" value="RING"/>
    <property type="match status" value="1"/>
</dbReference>
<comment type="caution">
    <text evidence="9">The sequence shown here is derived from an EMBL/GenBank/DDBJ whole genome shotgun (WGS) entry which is preliminary data.</text>
</comment>
<dbReference type="InterPro" id="IPR001370">
    <property type="entry name" value="BIR_rpt"/>
</dbReference>
<dbReference type="FunFam" id="1.10.1170.10:FF:000003">
    <property type="entry name" value="E3 ubiquitin-protein ligase XIAP"/>
    <property type="match status" value="1"/>
</dbReference>
<feature type="region of interest" description="Disordered" evidence="7">
    <location>
        <begin position="454"/>
        <end position="475"/>
    </location>
</feature>
<dbReference type="PROSITE" id="PS50089">
    <property type="entry name" value="ZF_RING_2"/>
    <property type="match status" value="1"/>
</dbReference>
<dbReference type="GO" id="GO:0043066">
    <property type="term" value="P:negative regulation of apoptotic process"/>
    <property type="evidence" value="ECO:0007669"/>
    <property type="project" value="TreeGrafter"/>
</dbReference>
<reference evidence="9" key="2">
    <citation type="submission" date="2020-11" db="EMBL/GenBank/DDBJ databases">
        <authorList>
            <person name="McCartney M.A."/>
            <person name="Auch B."/>
            <person name="Kono T."/>
            <person name="Mallez S."/>
            <person name="Becker A."/>
            <person name="Gohl D.M."/>
            <person name="Silverstein K.A.T."/>
            <person name="Koren S."/>
            <person name="Bechman K.B."/>
            <person name="Herman A."/>
            <person name="Abrahante J.E."/>
            <person name="Garbe J."/>
        </authorList>
    </citation>
    <scope>NUCLEOTIDE SEQUENCE</scope>
    <source>
        <strain evidence="9">Duluth1</strain>
        <tissue evidence="9">Whole animal</tissue>
    </source>
</reference>
<reference evidence="9" key="1">
    <citation type="journal article" date="2019" name="bioRxiv">
        <title>The Genome of the Zebra Mussel, Dreissena polymorpha: A Resource for Invasive Species Research.</title>
        <authorList>
            <person name="McCartney M.A."/>
            <person name="Auch B."/>
            <person name="Kono T."/>
            <person name="Mallez S."/>
            <person name="Zhang Y."/>
            <person name="Obille A."/>
            <person name="Becker A."/>
            <person name="Abrahante J.E."/>
            <person name="Garbe J."/>
            <person name="Badalamenti J.P."/>
            <person name="Herman A."/>
            <person name="Mangelson H."/>
            <person name="Liachko I."/>
            <person name="Sullivan S."/>
            <person name="Sone E.D."/>
            <person name="Koren S."/>
            <person name="Silverstein K.A.T."/>
            <person name="Beckman K.B."/>
            <person name="Gohl D.M."/>
        </authorList>
    </citation>
    <scope>NUCLEOTIDE SEQUENCE</scope>
    <source>
        <strain evidence="9">Duluth1</strain>
        <tissue evidence="9">Whole animal</tissue>
    </source>
</reference>
<keyword evidence="2" id="KW-0053">Apoptosis</keyword>
<keyword evidence="4 6" id="KW-0863">Zinc-finger</keyword>
<dbReference type="PANTHER" id="PTHR10044">
    <property type="entry name" value="INHIBITOR OF APOPTOSIS"/>
    <property type="match status" value="1"/>
</dbReference>
<dbReference type="GO" id="GO:0005634">
    <property type="term" value="C:nucleus"/>
    <property type="evidence" value="ECO:0007669"/>
    <property type="project" value="TreeGrafter"/>
</dbReference>
<accession>A0A9D4CEY3</accession>
<dbReference type="CDD" id="cd00022">
    <property type="entry name" value="BIR"/>
    <property type="match status" value="3"/>
</dbReference>
<dbReference type="SMART" id="SM00238">
    <property type="entry name" value="BIR"/>
    <property type="match status" value="3"/>
</dbReference>
<proteinExistence type="inferred from homology"/>
<dbReference type="EMBL" id="JAIWYP010000012">
    <property type="protein sequence ID" value="KAH3723662.1"/>
    <property type="molecule type" value="Genomic_DNA"/>
</dbReference>
<name>A0A9D4CEY3_DREPO</name>
<evidence type="ECO:0000256" key="2">
    <source>
        <dbReference type="ARBA" id="ARBA00022703"/>
    </source>
</evidence>
<dbReference type="Proteomes" id="UP000828390">
    <property type="component" value="Unassembled WGS sequence"/>
</dbReference>
<keyword evidence="10" id="KW-1185">Reference proteome</keyword>
<dbReference type="Gene3D" id="1.10.8.10">
    <property type="entry name" value="DNA helicase RuvA subunit, C-terminal domain"/>
    <property type="match status" value="1"/>
</dbReference>
<comment type="similarity">
    <text evidence="1">Belongs to the IAP family.</text>
</comment>
<evidence type="ECO:0000313" key="9">
    <source>
        <dbReference type="EMBL" id="KAH3723662.1"/>
    </source>
</evidence>
<dbReference type="GO" id="GO:0031398">
    <property type="term" value="P:positive regulation of protein ubiquitination"/>
    <property type="evidence" value="ECO:0007669"/>
    <property type="project" value="TreeGrafter"/>
</dbReference>
<dbReference type="PROSITE" id="PS50143">
    <property type="entry name" value="BIR_REPEAT_2"/>
    <property type="match status" value="3"/>
</dbReference>
<dbReference type="GO" id="GO:0051726">
    <property type="term" value="P:regulation of cell cycle"/>
    <property type="evidence" value="ECO:0007669"/>
    <property type="project" value="TreeGrafter"/>
</dbReference>
<evidence type="ECO:0000256" key="6">
    <source>
        <dbReference type="PROSITE-ProRule" id="PRU00175"/>
    </source>
</evidence>
<dbReference type="PANTHER" id="PTHR10044:SF139">
    <property type="entry name" value="DEATH-ASSOCIATED INHIBITOR OF APOPTOSIS 2"/>
    <property type="match status" value="1"/>
</dbReference>
<evidence type="ECO:0000256" key="7">
    <source>
        <dbReference type="SAM" id="MobiDB-lite"/>
    </source>
</evidence>
<dbReference type="PROSITE" id="PS01282">
    <property type="entry name" value="BIR_REPEAT_1"/>
    <property type="match status" value="1"/>
</dbReference>
<feature type="region of interest" description="Disordered" evidence="7">
    <location>
        <begin position="542"/>
        <end position="619"/>
    </location>
</feature>
<dbReference type="GO" id="GO:0008270">
    <property type="term" value="F:zinc ion binding"/>
    <property type="evidence" value="ECO:0007669"/>
    <property type="project" value="UniProtKB-KW"/>
</dbReference>
<feature type="domain" description="RING-type" evidence="8">
    <location>
        <begin position="699"/>
        <end position="734"/>
    </location>
</feature>
<gene>
    <name evidence="9" type="ORF">DPMN_049456</name>
</gene>
<organism evidence="9 10">
    <name type="scientific">Dreissena polymorpha</name>
    <name type="common">Zebra mussel</name>
    <name type="synonym">Mytilus polymorpha</name>
    <dbReference type="NCBI Taxonomy" id="45954"/>
    <lineage>
        <taxon>Eukaryota</taxon>
        <taxon>Metazoa</taxon>
        <taxon>Spiralia</taxon>
        <taxon>Lophotrochozoa</taxon>
        <taxon>Mollusca</taxon>
        <taxon>Bivalvia</taxon>
        <taxon>Autobranchia</taxon>
        <taxon>Heteroconchia</taxon>
        <taxon>Euheterodonta</taxon>
        <taxon>Imparidentia</taxon>
        <taxon>Neoheterodontei</taxon>
        <taxon>Myida</taxon>
        <taxon>Dreissenoidea</taxon>
        <taxon>Dreissenidae</taxon>
        <taxon>Dreissena</taxon>
    </lineage>
</organism>
<evidence type="ECO:0000313" key="10">
    <source>
        <dbReference type="Proteomes" id="UP000828390"/>
    </source>
</evidence>
<dbReference type="GO" id="GO:0043027">
    <property type="term" value="F:cysteine-type endopeptidase inhibitor activity involved in apoptotic process"/>
    <property type="evidence" value="ECO:0007669"/>
    <property type="project" value="TreeGrafter"/>
</dbReference>
<dbReference type="Pfam" id="PF13920">
    <property type="entry name" value="zf-C3HC4_3"/>
    <property type="match status" value="1"/>
</dbReference>
<dbReference type="Pfam" id="PF00653">
    <property type="entry name" value="BIR"/>
    <property type="match status" value="3"/>
</dbReference>
<evidence type="ECO:0000256" key="3">
    <source>
        <dbReference type="ARBA" id="ARBA00022723"/>
    </source>
</evidence>
<protein>
    <recommendedName>
        <fullName evidence="8">RING-type domain-containing protein</fullName>
    </recommendedName>
</protein>
<dbReference type="OrthoDB" id="774873at2759"/>
<keyword evidence="5" id="KW-0862">Zinc</keyword>
<dbReference type="AlphaFoldDB" id="A0A9D4CEY3"/>
<evidence type="ECO:0000256" key="1">
    <source>
        <dbReference type="ARBA" id="ARBA00006672"/>
    </source>
</evidence>
<dbReference type="GO" id="GO:0006915">
    <property type="term" value="P:apoptotic process"/>
    <property type="evidence" value="ECO:0007669"/>
    <property type="project" value="UniProtKB-KW"/>
</dbReference>
<dbReference type="Gene3D" id="3.30.40.10">
    <property type="entry name" value="Zinc/RING finger domain, C3HC4 (zinc finger)"/>
    <property type="match status" value="1"/>
</dbReference>
<dbReference type="CDD" id="cd16713">
    <property type="entry name" value="RING-HC_BIRC2_3_7"/>
    <property type="match status" value="1"/>
</dbReference>
<dbReference type="InterPro" id="IPR001841">
    <property type="entry name" value="Znf_RING"/>
</dbReference>
<evidence type="ECO:0000259" key="8">
    <source>
        <dbReference type="PROSITE" id="PS50089"/>
    </source>
</evidence>
<dbReference type="Gene3D" id="1.10.1170.10">
    <property type="entry name" value="Inhibitor Of Apoptosis Protein (2mihbC-IAP-1), Chain A"/>
    <property type="match status" value="3"/>
</dbReference>
<evidence type="ECO:0000256" key="5">
    <source>
        <dbReference type="ARBA" id="ARBA00022833"/>
    </source>
</evidence>